<feature type="transmembrane region" description="Helical" evidence="1">
    <location>
        <begin position="522"/>
        <end position="541"/>
    </location>
</feature>
<feature type="transmembrane region" description="Helical" evidence="1">
    <location>
        <begin position="71"/>
        <end position="91"/>
    </location>
</feature>
<keyword evidence="1" id="KW-1133">Transmembrane helix</keyword>
<keyword evidence="1" id="KW-0812">Transmembrane</keyword>
<feature type="transmembrane region" description="Helical" evidence="1">
    <location>
        <begin position="103"/>
        <end position="125"/>
    </location>
</feature>
<dbReference type="AlphaFoldDB" id="A0AAU9JB40"/>
<comment type="caution">
    <text evidence="2">The sequence shown here is derived from an EMBL/GenBank/DDBJ whole genome shotgun (WGS) entry which is preliminary data.</text>
</comment>
<gene>
    <name evidence="2" type="ORF">BSTOLATCC_MIC27373</name>
</gene>
<evidence type="ECO:0000313" key="2">
    <source>
        <dbReference type="EMBL" id="CAG9320793.1"/>
    </source>
</evidence>
<reference evidence="2" key="1">
    <citation type="submission" date="2021-09" db="EMBL/GenBank/DDBJ databases">
        <authorList>
            <consortium name="AG Swart"/>
            <person name="Singh M."/>
            <person name="Singh A."/>
            <person name="Seah K."/>
            <person name="Emmerich C."/>
        </authorList>
    </citation>
    <scope>NUCLEOTIDE SEQUENCE</scope>
    <source>
        <strain evidence="2">ATCC30299</strain>
    </source>
</reference>
<feature type="transmembrane region" description="Helical" evidence="1">
    <location>
        <begin position="137"/>
        <end position="158"/>
    </location>
</feature>
<proteinExistence type="predicted"/>
<evidence type="ECO:0008006" key="4">
    <source>
        <dbReference type="Google" id="ProtNLM"/>
    </source>
</evidence>
<name>A0AAU9JB40_9CILI</name>
<dbReference type="Proteomes" id="UP001162131">
    <property type="component" value="Unassembled WGS sequence"/>
</dbReference>
<feature type="transmembrane region" description="Helical" evidence="1">
    <location>
        <begin position="436"/>
        <end position="456"/>
    </location>
</feature>
<protein>
    <recommendedName>
        <fullName evidence="4">Odorant receptor</fullName>
    </recommendedName>
</protein>
<feature type="transmembrane region" description="Helical" evidence="1">
    <location>
        <begin position="271"/>
        <end position="290"/>
    </location>
</feature>
<dbReference type="EMBL" id="CAJZBQ010000027">
    <property type="protein sequence ID" value="CAG9320793.1"/>
    <property type="molecule type" value="Genomic_DNA"/>
</dbReference>
<keyword evidence="3" id="KW-1185">Reference proteome</keyword>
<feature type="transmembrane region" description="Helical" evidence="1">
    <location>
        <begin position="302"/>
        <end position="328"/>
    </location>
</feature>
<accession>A0AAU9JB40</accession>
<evidence type="ECO:0000256" key="1">
    <source>
        <dbReference type="SAM" id="Phobius"/>
    </source>
</evidence>
<evidence type="ECO:0000313" key="3">
    <source>
        <dbReference type="Proteomes" id="UP001162131"/>
    </source>
</evidence>
<organism evidence="2 3">
    <name type="scientific">Blepharisma stoltei</name>
    <dbReference type="NCBI Taxonomy" id="1481888"/>
    <lineage>
        <taxon>Eukaryota</taxon>
        <taxon>Sar</taxon>
        <taxon>Alveolata</taxon>
        <taxon>Ciliophora</taxon>
        <taxon>Postciliodesmatophora</taxon>
        <taxon>Heterotrichea</taxon>
        <taxon>Heterotrichida</taxon>
        <taxon>Blepharismidae</taxon>
        <taxon>Blepharisma</taxon>
    </lineage>
</organism>
<feature type="transmembrane region" description="Helical" evidence="1">
    <location>
        <begin position="393"/>
        <end position="416"/>
    </location>
</feature>
<sequence>MEYQKRLDDEVLVCESVDFDNTTRRPTLSTQPDEVKYKSWSKMFKKNSDYMQEYDTYQIEFRLSQAIKANIIHFTHLFLGPFSLPILYLLFGRYLMRNMMFKLHIMYFTGELPQFIWLIFSIAFVSEQPERLHDYGAFISATLGVVALKTMLISSKYGYFTQKHWKELGARDMPSLGIRSHLLLWVWLIIPARVAEREIINSYRRFNMNPALLFIVLKRPLPDECYSIINSFMPPDPNYIPLATGECRMSNLSISRLLFARIRKNASLTPMILVVLCAGLYGLIPHLIMFGQKHLTYFEGGWLTYFFLVTSTLLCWFVSFAFISYIYVGIYDFNRKRLLMKECTSLISEGYEESLNLLSQDKSNPAKLDFTDHFSIISWYYLRRSFMDFGKGFTLRIHLYTSLVTPLCGILIVLLALQSLNLIDLVQYLLIFTPEIALTFMVLFVITYMALTGVLLNNHFATHRDILWEKISKIRKKIYEKKGKENLLDSIGSIEFVVNMLYQDEALRPVTVMGVTVNSGVILKVLSLIFTGAIAVLKIVFG</sequence>
<keyword evidence="1" id="KW-0472">Membrane</keyword>